<evidence type="ECO:0000256" key="19">
    <source>
        <dbReference type="ARBA" id="ARBA00029739"/>
    </source>
</evidence>
<keyword evidence="15" id="KW-0744">Spermatogenesis</keyword>
<dbReference type="GO" id="GO:0005634">
    <property type="term" value="C:nucleus"/>
    <property type="evidence" value="ECO:0007669"/>
    <property type="project" value="UniProtKB-SubCell"/>
</dbReference>
<protein>
    <recommendedName>
        <fullName evidence="5">Large proline-rich protein BAG6</fullName>
    </recommendedName>
    <alternativeName>
        <fullName evidence="20">BCL2-associated athanogene 6</fullName>
    </alternativeName>
    <alternativeName>
        <fullName evidence="19">HLA-B-associated transcript 3</fullName>
    </alternativeName>
</protein>
<feature type="compositionally biased region" description="Low complexity" evidence="23">
    <location>
        <begin position="618"/>
        <end position="636"/>
    </location>
</feature>
<evidence type="ECO:0000256" key="2">
    <source>
        <dbReference type="ARBA" id="ARBA00004123"/>
    </source>
</evidence>
<dbReference type="InterPro" id="IPR029071">
    <property type="entry name" value="Ubiquitin-like_domsf"/>
</dbReference>
<feature type="compositionally biased region" description="Polar residues" evidence="23">
    <location>
        <begin position="76"/>
        <end position="87"/>
    </location>
</feature>
<evidence type="ECO:0000256" key="10">
    <source>
        <dbReference type="ARBA" id="ARBA00022703"/>
    </source>
</evidence>
<feature type="compositionally biased region" description="Basic and acidic residues" evidence="23">
    <location>
        <begin position="1063"/>
        <end position="1075"/>
    </location>
</feature>
<keyword evidence="17" id="KW-0143">Chaperone</keyword>
<dbReference type="GO" id="GO:0006915">
    <property type="term" value="P:apoptotic process"/>
    <property type="evidence" value="ECO:0007669"/>
    <property type="project" value="UniProtKB-KW"/>
</dbReference>
<keyword evidence="9" id="KW-0597">Phosphoprotein</keyword>
<evidence type="ECO:0000313" key="25">
    <source>
        <dbReference type="EMBL" id="JAS18273.1"/>
    </source>
</evidence>
<accession>A0A1B6CYD0</accession>
<gene>
    <name evidence="25" type="ORF">g.16564</name>
</gene>
<dbReference type="GO" id="GO:0051787">
    <property type="term" value="F:misfolded protein binding"/>
    <property type="evidence" value="ECO:0007669"/>
    <property type="project" value="TreeGrafter"/>
</dbReference>
<comment type="function">
    <text evidence="21">Involved in DNA damage-induced apoptosis: following DNA damage, accumulates in the nucleus and forms a complex with p300/EP300, enhancing p300/EP300-mediated p53/TP53 acetylation leading to increase p53/TP53 transcriptional activity. When nuclear, may also act as a component of some chromatin regulator complex that regulates histone 3 'Lys-4' dimethylation (H3K4me2).</text>
</comment>
<dbReference type="AlphaFoldDB" id="A0A1B6CYD0"/>
<dbReference type="FunFam" id="3.10.20.90:FF:000154">
    <property type="entry name" value="Large proline-rich protein BAG6"/>
    <property type="match status" value="1"/>
</dbReference>
<keyword evidence="14" id="KW-0391">Immunity</keyword>
<dbReference type="GO" id="GO:0036503">
    <property type="term" value="P:ERAD pathway"/>
    <property type="evidence" value="ECO:0007669"/>
    <property type="project" value="TreeGrafter"/>
</dbReference>
<evidence type="ECO:0000256" key="7">
    <source>
        <dbReference type="ARBA" id="ARBA00022490"/>
    </source>
</evidence>
<feature type="compositionally biased region" description="Polar residues" evidence="23">
    <location>
        <begin position="165"/>
        <end position="194"/>
    </location>
</feature>
<dbReference type="GO" id="GO:0002376">
    <property type="term" value="P:immune system process"/>
    <property type="evidence" value="ECO:0007669"/>
    <property type="project" value="UniProtKB-KW"/>
</dbReference>
<sequence>MIELTVKTLDSRNHSFSVPNDFTVKQLKEFIAESVNLPPDSQRLIYCGRVLQDDKNLSEYNVNGKVIHLVQRAPPGSNSNGTDSNAGRTTTSSNTPRRNHSWRTIFQPSGNSGNAMYLGAMAFPADLMDAQGISMPQPRQCLSQSRLAVAVRMLTKASAVLDNLENPTENVTSTPPEENPTSDVSLDPNANTNLIEEPSSVTRISISSRSTVADALRALITPQSSTSNLQNEASGTTDTETAPTVSIESGTSRNAGQQTSPISEGQSTQNENPNNASGGRVVRTPRTMALAELLDLLATVNRRLQPFLSQYHQLMRDDPVLETSESQQRVFGSVSEIMHYLSHGYHALSDIMCDFSLPPPRYLRCRPVLIQHSAVLQTGIPIPTQFSISSSTHSSSQSAANNTSSSDVPPTASSQTVTSENATTAAAATTTTTSTATTTNTVPPPPRTQPSQERRPLNIPGGFEFFMDVTPGSITIDSLEATVVTNATAATTDANSLGGFTWASPAPPQELMQNLMQVLAHQFMDSGNRSTTQNNSSPTQSSAPGQNSQARGNTATHPTTATQTRSTSRPHVHLTPAMQGIGGSSFDPFLPCNSHHIRSTRRRASHQQTSSANGQPLSQPQSSSTAQSAQSNAAQSGRANTSREVERSAMRGLSDRPGTPDVFPMTLEVERTVNVSSENPLASSGQPEDNLTLSIVTQLMERITGGVAQPASTLAQFLQTLPDHSYIVGENIFMDIFMCLAETFTFTELMQLGLGRTDCLIRARPQLQRLLSERLLNKEPANNRSIRAAVDRFNTEFCPFFSILNPTILRDDIDLIATITRFNNEMLPPILEAIFIEDESTYCSNLIANCRNYLNKLCAILLHCCLDGNIGLETIIHNFVCSMTNGIPTSIQGWTITSSLVNFRNFTANLNVPIDEIRSFLVHRVREREQLGITVAAPEPMETEVTAENVISASENMISMDTPIAVSQSPDRMNDVVWQGTLPADWVPIITRDSQRQRKQNSQPPFSDAYLSGMPSKRRKVITSAKPSGNLTHVISDSMASALGSAGMGSGAEIEVVAQRASQDPRIRSAFREQVRSTVQSNLQKNPDYKPEKYPNAAKLFDTAKQ</sequence>
<proteinExistence type="predicted"/>
<feature type="region of interest" description="Disordered" evidence="23">
    <location>
        <begin position="223"/>
        <end position="282"/>
    </location>
</feature>
<dbReference type="InterPro" id="IPR021925">
    <property type="entry name" value="BAG6"/>
</dbReference>
<dbReference type="InterPro" id="IPR019954">
    <property type="entry name" value="Ubiquitin_CS"/>
</dbReference>
<dbReference type="GO" id="GO:0031593">
    <property type="term" value="F:polyubiquitin modification-dependent protein binding"/>
    <property type="evidence" value="ECO:0007669"/>
    <property type="project" value="TreeGrafter"/>
</dbReference>
<feature type="compositionally biased region" description="Low complexity" evidence="23">
    <location>
        <begin position="530"/>
        <end position="542"/>
    </location>
</feature>
<feature type="domain" description="Ubiquitin-like" evidence="24">
    <location>
        <begin position="2"/>
        <end position="63"/>
    </location>
</feature>
<dbReference type="GO" id="GO:0006325">
    <property type="term" value="P:chromatin organization"/>
    <property type="evidence" value="ECO:0007669"/>
    <property type="project" value="UniProtKB-KW"/>
</dbReference>
<dbReference type="PROSITE" id="PS50053">
    <property type="entry name" value="UBIQUITIN_2"/>
    <property type="match status" value="1"/>
</dbReference>
<evidence type="ECO:0000256" key="1">
    <source>
        <dbReference type="ARBA" id="ARBA00002067"/>
    </source>
</evidence>
<evidence type="ECO:0000256" key="8">
    <source>
        <dbReference type="ARBA" id="ARBA00022525"/>
    </source>
</evidence>
<dbReference type="PANTHER" id="PTHR15204:SF0">
    <property type="entry name" value="LARGE PROLINE-RICH PROTEIN BAG6"/>
    <property type="match status" value="1"/>
</dbReference>
<dbReference type="GO" id="GO:0005576">
    <property type="term" value="C:extracellular region"/>
    <property type="evidence" value="ECO:0007669"/>
    <property type="project" value="UniProtKB-SubCell"/>
</dbReference>
<evidence type="ECO:0000256" key="12">
    <source>
        <dbReference type="ARBA" id="ARBA00022782"/>
    </source>
</evidence>
<evidence type="ECO:0000256" key="17">
    <source>
        <dbReference type="ARBA" id="ARBA00023186"/>
    </source>
</evidence>
<evidence type="ECO:0000256" key="22">
    <source>
        <dbReference type="ARBA" id="ARBA00046936"/>
    </source>
</evidence>
<evidence type="ECO:0000256" key="15">
    <source>
        <dbReference type="ARBA" id="ARBA00022871"/>
    </source>
</evidence>
<evidence type="ECO:0000256" key="4">
    <source>
        <dbReference type="ARBA" id="ARBA00004550"/>
    </source>
</evidence>
<feature type="compositionally biased region" description="Low complexity" evidence="23">
    <location>
        <begin position="554"/>
        <end position="569"/>
    </location>
</feature>
<feature type="region of interest" description="Disordered" evidence="23">
    <location>
        <begin position="71"/>
        <end position="104"/>
    </location>
</feature>
<evidence type="ECO:0000256" key="16">
    <source>
        <dbReference type="ARBA" id="ARBA00022990"/>
    </source>
</evidence>
<keyword evidence="11" id="KW-0677">Repeat</keyword>
<keyword evidence="7" id="KW-0963">Cytoplasm</keyword>
<dbReference type="GO" id="GO:0007283">
    <property type="term" value="P:spermatogenesis"/>
    <property type="evidence" value="ECO:0007669"/>
    <property type="project" value="UniProtKB-KW"/>
</dbReference>
<evidence type="ECO:0000259" key="24">
    <source>
        <dbReference type="PROSITE" id="PS50053"/>
    </source>
</evidence>
<feature type="region of interest" description="Disordered" evidence="23">
    <location>
        <begin position="1061"/>
        <end position="1106"/>
    </location>
</feature>
<evidence type="ECO:0000256" key="6">
    <source>
        <dbReference type="ARBA" id="ARBA00022448"/>
    </source>
</evidence>
<dbReference type="CDD" id="cd01809">
    <property type="entry name" value="Ubl_BAG6"/>
    <property type="match status" value="1"/>
</dbReference>
<evidence type="ECO:0000256" key="14">
    <source>
        <dbReference type="ARBA" id="ARBA00022859"/>
    </source>
</evidence>
<keyword evidence="12" id="KW-0221">Differentiation</keyword>
<feature type="compositionally biased region" description="Polar residues" evidence="23">
    <location>
        <begin position="543"/>
        <end position="553"/>
    </location>
</feature>
<feature type="compositionally biased region" description="Basic residues" evidence="23">
    <location>
        <begin position="595"/>
        <end position="605"/>
    </location>
</feature>
<keyword evidence="13" id="KW-0156">Chromatin regulator</keyword>
<evidence type="ECO:0000256" key="11">
    <source>
        <dbReference type="ARBA" id="ARBA00022737"/>
    </source>
</evidence>
<name>A0A1B6CYD0_9HEMI</name>
<dbReference type="Pfam" id="PF12057">
    <property type="entry name" value="BAG6"/>
    <property type="match status" value="1"/>
</dbReference>
<evidence type="ECO:0000256" key="5">
    <source>
        <dbReference type="ARBA" id="ARBA00021614"/>
    </source>
</evidence>
<dbReference type="SMART" id="SM00213">
    <property type="entry name" value="UBQ"/>
    <property type="match status" value="1"/>
</dbReference>
<dbReference type="PROSITE" id="PS00299">
    <property type="entry name" value="UBIQUITIN_1"/>
    <property type="match status" value="1"/>
</dbReference>
<comment type="subunit">
    <text evidence="22">Component of the BAG6/BAT3 complex, also named BAT3 complex, at least composed of BAG6, UBL4A and GET4/TRC35. Interacts with GET4; the interaction is direct and localizes BAG6 in the cytosol. Interacts with UBL4A; the interaction is direct and required for UBL4A protein stability. Interacts with AIFM1. Interacts with HSPA2. Interacts with CTCFL. Interacts with p300/EP300. Interacts (via ubiquitin-like domain) with RNF126; required for BAG6-dependent ubiquitination of proteins mislocalized to the cytosol. Interacts (via ubiquitin-like domain) with SGTA; SGTA competes with RNF126 by binding the same region of BAG6, thereby promoting deubiquitination of BAG6-target proteins and rescuing them from degradation. Interacts with ricin A chain. Interacts with VCP and AMFR; both form the VCP/p97-AMFR/gp78 complex. Interacts with SYVN1. Interacts with USP13; the interaction is direct and may mediate UBL4A deubiquitination. Interacts with ZFAND2B. Interacts with KPNA2. Interacts with UBQLN4.</text>
</comment>
<evidence type="ECO:0000256" key="13">
    <source>
        <dbReference type="ARBA" id="ARBA00022853"/>
    </source>
</evidence>
<keyword evidence="16" id="KW-0007">Acetylation</keyword>
<feature type="compositionally biased region" description="Low complexity" evidence="23">
    <location>
        <begin position="387"/>
        <end position="406"/>
    </location>
</feature>
<feature type="region of interest" description="Disordered" evidence="23">
    <location>
        <begin position="163"/>
        <end position="201"/>
    </location>
</feature>
<keyword evidence="8" id="KW-0964">Secreted</keyword>
<dbReference type="Gene3D" id="3.10.20.90">
    <property type="entry name" value="Phosphatidylinositol 3-kinase Catalytic Subunit, Chain A, domain 1"/>
    <property type="match status" value="1"/>
</dbReference>
<reference evidence="25" key="1">
    <citation type="submission" date="2015-12" db="EMBL/GenBank/DDBJ databases">
        <title>De novo transcriptome assembly of four potential Pierce s Disease insect vectors from Arizona vineyards.</title>
        <authorList>
            <person name="Tassone E.E."/>
        </authorList>
    </citation>
    <scope>NUCLEOTIDE SEQUENCE</scope>
</reference>
<comment type="function">
    <text evidence="1">Released extracellularly via exosomes, it is a ligand of the natural killer/NK cells receptor NCR3 and stimulates NK cells cytotoxicity. It may thereby trigger NK cells cytotoxicity against neighboring tumor cells and immature myeloid dendritic cells (DC).</text>
</comment>
<evidence type="ECO:0000256" key="21">
    <source>
        <dbReference type="ARBA" id="ARBA00046003"/>
    </source>
</evidence>
<feature type="region of interest" description="Disordered" evidence="23">
    <location>
        <begin position="387"/>
        <end position="463"/>
    </location>
</feature>
<comment type="subcellular location">
    <subcellularLocation>
        <location evidence="3">Cytoplasm</location>
        <location evidence="3">Cytosol</location>
    </subcellularLocation>
    <subcellularLocation>
        <location evidence="2">Nucleus</location>
    </subcellularLocation>
    <subcellularLocation>
        <location evidence="4">Secreted</location>
        <location evidence="4">Extracellular exosome</location>
    </subcellularLocation>
</comment>
<feature type="region of interest" description="Disordered" evidence="23">
    <location>
        <begin position="992"/>
        <end position="1014"/>
    </location>
</feature>
<keyword evidence="18" id="KW-0539">Nucleus</keyword>
<feature type="compositionally biased region" description="Low complexity" evidence="23">
    <location>
        <begin position="416"/>
        <end position="441"/>
    </location>
</feature>
<feature type="region of interest" description="Disordered" evidence="23">
    <location>
        <begin position="526"/>
        <end position="663"/>
    </location>
</feature>
<organism evidence="25">
    <name type="scientific">Clastoptera arizonana</name>
    <name type="common">Arizona spittle bug</name>
    <dbReference type="NCBI Taxonomy" id="38151"/>
    <lineage>
        <taxon>Eukaryota</taxon>
        <taxon>Metazoa</taxon>
        <taxon>Ecdysozoa</taxon>
        <taxon>Arthropoda</taxon>
        <taxon>Hexapoda</taxon>
        <taxon>Insecta</taxon>
        <taxon>Pterygota</taxon>
        <taxon>Neoptera</taxon>
        <taxon>Paraneoptera</taxon>
        <taxon>Hemiptera</taxon>
        <taxon>Auchenorrhyncha</taxon>
        <taxon>Cercopoidea</taxon>
        <taxon>Clastopteridae</taxon>
        <taxon>Clastoptera</taxon>
    </lineage>
</organism>
<feature type="compositionally biased region" description="Polar residues" evidence="23">
    <location>
        <begin position="606"/>
        <end position="617"/>
    </location>
</feature>
<dbReference type="EMBL" id="GEDC01019025">
    <property type="protein sequence ID" value="JAS18273.1"/>
    <property type="molecule type" value="Transcribed_RNA"/>
</dbReference>
<dbReference type="SUPFAM" id="SSF54236">
    <property type="entry name" value="Ubiquitin-like"/>
    <property type="match status" value="1"/>
</dbReference>
<dbReference type="InterPro" id="IPR000626">
    <property type="entry name" value="Ubiquitin-like_dom"/>
</dbReference>
<dbReference type="Pfam" id="PF00240">
    <property type="entry name" value="ubiquitin"/>
    <property type="match status" value="1"/>
</dbReference>
<evidence type="ECO:0000256" key="18">
    <source>
        <dbReference type="ARBA" id="ARBA00023242"/>
    </source>
</evidence>
<evidence type="ECO:0000256" key="20">
    <source>
        <dbReference type="ARBA" id="ARBA00030033"/>
    </source>
</evidence>
<feature type="compositionally biased region" description="Polar residues" evidence="23">
    <location>
        <begin position="223"/>
        <end position="277"/>
    </location>
</feature>
<dbReference type="GO" id="GO:0030154">
    <property type="term" value="P:cell differentiation"/>
    <property type="evidence" value="ECO:0007669"/>
    <property type="project" value="UniProtKB-KW"/>
</dbReference>
<evidence type="ECO:0000256" key="3">
    <source>
        <dbReference type="ARBA" id="ARBA00004514"/>
    </source>
</evidence>
<dbReference type="GO" id="GO:0071818">
    <property type="term" value="C:BAT3 complex"/>
    <property type="evidence" value="ECO:0007669"/>
    <property type="project" value="TreeGrafter"/>
</dbReference>
<feature type="compositionally biased region" description="Polar residues" evidence="23">
    <location>
        <begin position="1076"/>
        <end position="1085"/>
    </location>
</feature>
<evidence type="ECO:0000256" key="23">
    <source>
        <dbReference type="SAM" id="MobiDB-lite"/>
    </source>
</evidence>
<keyword evidence="6" id="KW-0813">Transport</keyword>
<keyword evidence="10" id="KW-0053">Apoptosis</keyword>
<dbReference type="PANTHER" id="PTHR15204">
    <property type="entry name" value="LARGE PROLINE-RICH PROTEIN BAG6"/>
    <property type="match status" value="1"/>
</dbReference>
<evidence type="ECO:0000256" key="9">
    <source>
        <dbReference type="ARBA" id="ARBA00022553"/>
    </source>
</evidence>